<dbReference type="GO" id="GO:0004438">
    <property type="term" value="F:phosphatidylinositol-3-phosphate phosphatase activity"/>
    <property type="evidence" value="ECO:0007669"/>
    <property type="project" value="UniProtKB-EC"/>
</dbReference>
<feature type="domain" description="SAC" evidence="7">
    <location>
        <begin position="121"/>
        <end position="176"/>
    </location>
</feature>
<dbReference type="GO" id="GO:0043812">
    <property type="term" value="F:phosphatidylinositol-4-phosphate phosphatase activity"/>
    <property type="evidence" value="ECO:0007669"/>
    <property type="project" value="TreeGrafter"/>
</dbReference>
<dbReference type="PROSITE" id="PS50275">
    <property type="entry name" value="SAC"/>
    <property type="match status" value="2"/>
</dbReference>
<evidence type="ECO:0000256" key="3">
    <source>
        <dbReference type="ARBA" id="ARBA00036807"/>
    </source>
</evidence>
<dbReference type="PANTHER" id="PTHR45662">
    <property type="entry name" value="PHOSPHATIDYLINOSITIDE PHOSPHATASE SAC1"/>
    <property type="match status" value="1"/>
</dbReference>
<comment type="catalytic activity">
    <reaction evidence="2">
        <text>a 1,2-diacyl-sn-glycero-3-phospho-(1D-myo-inositol-3-phosphate) + H2O = a 1,2-diacyl-sn-glycero-3-phospho-(1D-myo-inositol) + phosphate</text>
        <dbReference type="Rhea" id="RHEA:12316"/>
        <dbReference type="ChEBI" id="CHEBI:15377"/>
        <dbReference type="ChEBI" id="CHEBI:43474"/>
        <dbReference type="ChEBI" id="CHEBI:57880"/>
        <dbReference type="ChEBI" id="CHEBI:58088"/>
        <dbReference type="EC" id="3.1.3.64"/>
    </reaction>
    <physiologicalReaction direction="left-to-right" evidence="2">
        <dbReference type="Rhea" id="RHEA:12317"/>
    </physiologicalReaction>
</comment>
<dbReference type="OrthoDB" id="405996at2759"/>
<evidence type="ECO:0000256" key="4">
    <source>
        <dbReference type="ARBA" id="ARBA00040795"/>
    </source>
</evidence>
<dbReference type="EnsemblMetazoa" id="Aqu2.1.12361_001">
    <property type="protein sequence ID" value="Aqu2.1.12361_001"/>
    <property type="gene ID" value="Aqu2.1.12361"/>
</dbReference>
<evidence type="ECO:0000313" key="8">
    <source>
        <dbReference type="EnsemblMetazoa" id="Aqu2.1.12361_001"/>
    </source>
</evidence>
<dbReference type="STRING" id="400682.A0A1X7TD27"/>
<dbReference type="GO" id="GO:0046856">
    <property type="term" value="P:phosphatidylinositol dephosphorylation"/>
    <property type="evidence" value="ECO:0007669"/>
    <property type="project" value="TreeGrafter"/>
</dbReference>
<dbReference type="EC" id="3.1.3.64" evidence="1"/>
<protein>
    <recommendedName>
        <fullName evidence="4">Phosphatidylinositol-3-phosphatase SAC1</fullName>
        <ecNumber evidence="1">3.1.3.64</ecNumber>
    </recommendedName>
    <alternativeName>
        <fullName evidence="6">Phosphatidylinositol-4-phosphate phosphatase</fullName>
    </alternativeName>
    <alternativeName>
        <fullName evidence="5">Suppressor of actin mutations 1-like protein</fullName>
    </alternativeName>
</protein>
<evidence type="ECO:0000259" key="7">
    <source>
        <dbReference type="PROSITE" id="PS50275"/>
    </source>
</evidence>
<reference evidence="8" key="1">
    <citation type="submission" date="2017-05" db="UniProtKB">
        <authorList>
            <consortium name="EnsemblMetazoa"/>
        </authorList>
    </citation>
    <scope>IDENTIFICATION</scope>
</reference>
<name>A0A1X7TD27_AMPQE</name>
<accession>A0A1X7TD27</accession>
<dbReference type="Pfam" id="PF02383">
    <property type="entry name" value="Syja_N"/>
    <property type="match status" value="1"/>
</dbReference>
<dbReference type="InterPro" id="IPR002013">
    <property type="entry name" value="SAC_dom"/>
</dbReference>
<organism evidence="8">
    <name type="scientific">Amphimedon queenslandica</name>
    <name type="common">Sponge</name>
    <dbReference type="NCBI Taxonomy" id="400682"/>
    <lineage>
        <taxon>Eukaryota</taxon>
        <taxon>Metazoa</taxon>
        <taxon>Porifera</taxon>
        <taxon>Demospongiae</taxon>
        <taxon>Heteroscleromorpha</taxon>
        <taxon>Haplosclerida</taxon>
        <taxon>Niphatidae</taxon>
        <taxon>Amphimedon</taxon>
    </lineage>
</organism>
<proteinExistence type="predicted"/>
<sequence length="217" mass="24699">MRGIDEDGFAVVWSLHLRATKRQGQTSFAANFVETEQIINYERHTSSFVQTHGSIPLHWSQRPTLKYKPTPKVDSSSNEQETGIQLHFDRQIVHYGRQTVVNLINQKGSEKKLGDAFQYLTNVVQSLLARRSLSAQLKSFGVISEGEKLEQKKEFETSFKNIWADNADYCAIQYAGTGALKTDFTRTGKRTPLGAIKDGYNSAIRYYYNNFADGFRQ</sequence>
<dbReference type="PANTHER" id="PTHR45662:SF2">
    <property type="entry name" value="PHOSPHATIDYLINOSITOL-3-PHOSPHATASE SAC1"/>
    <property type="match status" value="1"/>
</dbReference>
<feature type="domain" description="SAC" evidence="7">
    <location>
        <begin position="29"/>
        <end position="118"/>
    </location>
</feature>
<dbReference type="GO" id="GO:0005783">
    <property type="term" value="C:endoplasmic reticulum"/>
    <property type="evidence" value="ECO:0007669"/>
    <property type="project" value="TreeGrafter"/>
</dbReference>
<evidence type="ECO:0000256" key="6">
    <source>
        <dbReference type="ARBA" id="ARBA00041911"/>
    </source>
</evidence>
<evidence type="ECO:0000256" key="2">
    <source>
        <dbReference type="ARBA" id="ARBA00036631"/>
    </source>
</evidence>
<dbReference type="AlphaFoldDB" id="A0A1X7TD27"/>
<comment type="catalytic activity">
    <reaction evidence="3">
        <text>a 1,2-diacyl-sn-glycero-3-phospho-(1D-myo-inositol 4-phosphate) + H2O = a 1,2-diacyl-sn-glycero-3-phospho-(1D-myo-inositol) + phosphate</text>
        <dbReference type="Rhea" id="RHEA:55652"/>
        <dbReference type="ChEBI" id="CHEBI:15377"/>
        <dbReference type="ChEBI" id="CHEBI:43474"/>
        <dbReference type="ChEBI" id="CHEBI:57880"/>
        <dbReference type="ChEBI" id="CHEBI:58178"/>
    </reaction>
    <physiologicalReaction direction="left-to-right" evidence="3">
        <dbReference type="Rhea" id="RHEA:55653"/>
    </physiologicalReaction>
</comment>
<evidence type="ECO:0000256" key="1">
    <source>
        <dbReference type="ARBA" id="ARBA00013038"/>
    </source>
</evidence>
<dbReference type="InParanoid" id="A0A1X7TD27"/>
<evidence type="ECO:0000256" key="5">
    <source>
        <dbReference type="ARBA" id="ARBA00041396"/>
    </source>
</evidence>